<evidence type="ECO:0000313" key="2">
    <source>
        <dbReference type="Proteomes" id="UP001199631"/>
    </source>
</evidence>
<protein>
    <submittedName>
        <fullName evidence="1">Uncharacterized protein</fullName>
    </submittedName>
</protein>
<proteinExistence type="predicted"/>
<dbReference type="AlphaFoldDB" id="A0AAW5B3Z9"/>
<keyword evidence="2" id="KW-1185">Reference proteome</keyword>
<organism evidence="1 2">
    <name type="scientific">Oceanobacillus jordanicus</name>
    <dbReference type="NCBI Taxonomy" id="2867266"/>
    <lineage>
        <taxon>Bacteria</taxon>
        <taxon>Bacillati</taxon>
        <taxon>Bacillota</taxon>
        <taxon>Bacilli</taxon>
        <taxon>Bacillales</taxon>
        <taxon>Bacillaceae</taxon>
        <taxon>Oceanobacillus</taxon>
    </lineage>
</organism>
<reference evidence="1 2" key="1">
    <citation type="journal article" date="2022" name="Evol. Bioinform. Online">
        <title>Draft Genome Sequence of Oceanobacillus jordanicus Strain GSFE11, a Halotolerant Plant Growth-Promoting Bacterial Endophyte Isolated From the Jordan Valley.</title>
        <authorList>
            <person name="Alhindi T."/>
            <person name="Albdaiwi R."/>
        </authorList>
    </citation>
    <scope>NUCLEOTIDE SEQUENCE [LARGE SCALE GENOMIC DNA]</scope>
    <source>
        <strain evidence="1 2">GSFE11</strain>
    </source>
</reference>
<dbReference type="RefSeq" id="WP_238019157.1">
    <property type="nucleotide sequence ID" value="NZ_JAIFZM010000005.1"/>
</dbReference>
<comment type="caution">
    <text evidence="1">The sequence shown here is derived from an EMBL/GenBank/DDBJ whole genome shotgun (WGS) entry which is preliminary data.</text>
</comment>
<sequence>MEPVKLPKDVANALDFHYNQWKTMSRDSINLMLMAIPVSMVHGPAQIIKEYAKDNPTTYLRAILHGYIPEIDLSSELEKMIKVWLDKPYVDNEQRDISNFAKMVTKLFQQ</sequence>
<dbReference type="Proteomes" id="UP001199631">
    <property type="component" value="Unassembled WGS sequence"/>
</dbReference>
<accession>A0AAW5B3Z9</accession>
<name>A0AAW5B3Z9_9BACI</name>
<evidence type="ECO:0000313" key="1">
    <source>
        <dbReference type="EMBL" id="MCG3418987.1"/>
    </source>
</evidence>
<dbReference type="EMBL" id="JAIFZM010000005">
    <property type="protein sequence ID" value="MCG3418987.1"/>
    <property type="molecule type" value="Genomic_DNA"/>
</dbReference>
<gene>
    <name evidence="1" type="ORF">K3T81_07485</name>
</gene>